<proteinExistence type="predicted"/>
<reference evidence="1" key="1">
    <citation type="submission" date="2022-06" db="EMBL/GenBank/DDBJ databases">
        <title>Fusarium solani species complex genomes reveal bases of compartmentalisation and animal pathogenesis.</title>
        <authorList>
            <person name="Tsai I.J."/>
        </authorList>
    </citation>
    <scope>NUCLEOTIDE SEQUENCE</scope>
    <source>
        <strain evidence="1">Fu6.1</strain>
    </source>
</reference>
<organism evidence="1 2">
    <name type="scientific">Fusarium keratoplasticum</name>
    <dbReference type="NCBI Taxonomy" id="1328300"/>
    <lineage>
        <taxon>Eukaryota</taxon>
        <taxon>Fungi</taxon>
        <taxon>Dikarya</taxon>
        <taxon>Ascomycota</taxon>
        <taxon>Pezizomycotina</taxon>
        <taxon>Sordariomycetes</taxon>
        <taxon>Hypocreomycetidae</taxon>
        <taxon>Hypocreales</taxon>
        <taxon>Nectriaceae</taxon>
        <taxon>Fusarium</taxon>
        <taxon>Fusarium solani species complex</taxon>
    </lineage>
</organism>
<name>A0ACC0QRA4_9HYPO</name>
<accession>A0ACC0QRA4</accession>
<gene>
    <name evidence="1" type="ORF">NCS57_00971900</name>
</gene>
<dbReference type="EMBL" id="CM046509">
    <property type="protein sequence ID" value="KAI8663701.1"/>
    <property type="molecule type" value="Genomic_DNA"/>
</dbReference>
<evidence type="ECO:0000313" key="2">
    <source>
        <dbReference type="Proteomes" id="UP001065298"/>
    </source>
</evidence>
<keyword evidence="2" id="KW-1185">Reference proteome</keyword>
<comment type="caution">
    <text evidence="1">The sequence shown here is derived from an EMBL/GenBank/DDBJ whole genome shotgun (WGS) entry which is preliminary data.</text>
</comment>
<evidence type="ECO:0000313" key="1">
    <source>
        <dbReference type="EMBL" id="KAI8663701.1"/>
    </source>
</evidence>
<dbReference type="Proteomes" id="UP001065298">
    <property type="component" value="Chromosome 7"/>
</dbReference>
<protein>
    <submittedName>
        <fullName evidence="1">Uncharacterized protein</fullName>
    </submittedName>
</protein>
<sequence length="392" mass="43694">MADHLQLPHKKRPPPEATTELLLKRPCLKTPGIDDVAIEVRSQRSTQVPQALKSLRLTKENLRLLNNMTRATGPGKSKTASSSTTKTIKSDKTKTMATSGFQGQAIANGILNPLRSMPCQNVIETLNRLNRSRETASPTESEYKLYCEKIDVVGNEAAVVQRMLPLFQGYDSRYNIDRNRVFSDLQKDLGFNNGLSAPQPDFVQGLTREEFLPVDLSKIQGAVLFKDELTSTTLPHFAGEWKSRSGDMFEATLQSGYDGTAMVYGRNQAREYLGEPDTLDHSAITTFTSNGEDLTFFAHHALPTGEDGTAEYHQHQLTQTNLTESYESFNKDRKQIRNAQDCAREQSFALRDQLWEQQRSIRGQGFMATLGRASAATYTTVDGNEDDKGSEG</sequence>